<dbReference type="EMBL" id="CP012109">
    <property type="protein sequence ID" value="AKQ65549.1"/>
    <property type="molecule type" value="Genomic_DNA"/>
</dbReference>
<keyword evidence="2" id="KW-1185">Reference proteome</keyword>
<reference evidence="1 2" key="1">
    <citation type="journal article" date="2016" name="PLoS ONE">
        <title>Complete Genome Sequence and Comparative Genomics of a Novel Myxobacterium Myxococcus hansupus.</title>
        <authorList>
            <person name="Sharma G."/>
            <person name="Narwani T."/>
            <person name="Subramanian S."/>
        </authorList>
    </citation>
    <scope>NUCLEOTIDE SEQUENCE [LARGE SCALE GENOMIC DNA]</scope>
    <source>
        <strain evidence="2">mixupus</strain>
    </source>
</reference>
<evidence type="ECO:0000313" key="2">
    <source>
        <dbReference type="Proteomes" id="UP000009026"/>
    </source>
</evidence>
<evidence type="ECO:0000313" key="1">
    <source>
        <dbReference type="EMBL" id="AKQ65549.1"/>
    </source>
</evidence>
<dbReference type="Proteomes" id="UP000009026">
    <property type="component" value="Chromosome"/>
</dbReference>
<dbReference type="KEGG" id="mym:A176_002461"/>
<dbReference type="PATRIC" id="fig|1297742.4.peg.2487"/>
<protein>
    <submittedName>
        <fullName evidence="1">Uncharacterized protein</fullName>
    </submittedName>
</protein>
<sequence length="42" mass="4790">MRTRKLHFFMNVDILDLGEGLPQLRIESEALDPFLAYLPSAA</sequence>
<gene>
    <name evidence="1" type="ORF">A176_002461</name>
</gene>
<organism evidence="1 2">
    <name type="scientific">Pseudomyxococcus hansupus</name>
    <dbReference type="NCBI Taxonomy" id="1297742"/>
    <lineage>
        <taxon>Bacteria</taxon>
        <taxon>Pseudomonadati</taxon>
        <taxon>Myxococcota</taxon>
        <taxon>Myxococcia</taxon>
        <taxon>Myxococcales</taxon>
        <taxon>Cystobacterineae</taxon>
        <taxon>Myxococcaceae</taxon>
        <taxon>Pseudomyxococcus</taxon>
    </lineage>
</organism>
<dbReference type="AlphaFoldDB" id="A0A0H4WRX7"/>
<name>A0A0H4WRX7_9BACT</name>
<proteinExistence type="predicted"/>
<accession>A0A0H4WRX7</accession>